<gene>
    <name evidence="1" type="ORF">EZS28_008418</name>
</gene>
<organism evidence="1 2">
    <name type="scientific">Streblomastix strix</name>
    <dbReference type="NCBI Taxonomy" id="222440"/>
    <lineage>
        <taxon>Eukaryota</taxon>
        <taxon>Metamonada</taxon>
        <taxon>Preaxostyla</taxon>
        <taxon>Oxymonadida</taxon>
        <taxon>Streblomastigidae</taxon>
        <taxon>Streblomastix</taxon>
    </lineage>
</organism>
<dbReference type="Proteomes" id="UP000324800">
    <property type="component" value="Unassembled WGS sequence"/>
</dbReference>
<dbReference type="AlphaFoldDB" id="A0A5J4WN18"/>
<accession>A0A5J4WN18</accession>
<sequence>MSIHLHAQMEMSTKDERVYDQQCLGYQQIKIKINAVFIKKIKKEKEKSDYSEIVINLIVELSGEEGNQEGQLFLADKDGIIEIPDGLIGDEDPLLDEDEALAR</sequence>
<protein>
    <submittedName>
        <fullName evidence="1">Uncharacterized protein</fullName>
    </submittedName>
</protein>
<evidence type="ECO:0000313" key="1">
    <source>
        <dbReference type="EMBL" id="KAA6396056.1"/>
    </source>
</evidence>
<proteinExistence type="predicted"/>
<reference evidence="1 2" key="1">
    <citation type="submission" date="2019-03" db="EMBL/GenBank/DDBJ databases">
        <title>Single cell metagenomics reveals metabolic interactions within the superorganism composed of flagellate Streblomastix strix and complex community of Bacteroidetes bacteria on its surface.</title>
        <authorList>
            <person name="Treitli S.C."/>
            <person name="Kolisko M."/>
            <person name="Husnik F."/>
            <person name="Keeling P."/>
            <person name="Hampl V."/>
        </authorList>
    </citation>
    <scope>NUCLEOTIDE SEQUENCE [LARGE SCALE GENOMIC DNA]</scope>
    <source>
        <strain evidence="1">ST1C</strain>
    </source>
</reference>
<evidence type="ECO:0000313" key="2">
    <source>
        <dbReference type="Proteomes" id="UP000324800"/>
    </source>
</evidence>
<comment type="caution">
    <text evidence="1">The sequence shown here is derived from an EMBL/GenBank/DDBJ whole genome shotgun (WGS) entry which is preliminary data.</text>
</comment>
<name>A0A5J4WN18_9EUKA</name>
<dbReference type="EMBL" id="SNRW01001529">
    <property type="protein sequence ID" value="KAA6396056.1"/>
    <property type="molecule type" value="Genomic_DNA"/>
</dbReference>